<reference evidence="3" key="1">
    <citation type="submission" date="2011-02" db="EMBL/GenBank/DDBJ databases">
        <title>The complete genome of Planctomyces brasiliensis DSM 5305.</title>
        <authorList>
            <person name="Lucas S."/>
            <person name="Copeland A."/>
            <person name="Lapidus A."/>
            <person name="Bruce D."/>
            <person name="Goodwin L."/>
            <person name="Pitluck S."/>
            <person name="Kyrpides N."/>
            <person name="Mavromatis K."/>
            <person name="Pagani I."/>
            <person name="Ivanova N."/>
            <person name="Ovchinnikova G."/>
            <person name="Lu M."/>
            <person name="Detter J.C."/>
            <person name="Han C."/>
            <person name="Land M."/>
            <person name="Hauser L."/>
            <person name="Markowitz V."/>
            <person name="Cheng J.-F."/>
            <person name="Hugenholtz P."/>
            <person name="Woyke T."/>
            <person name="Wu D."/>
            <person name="Tindall B."/>
            <person name="Pomrenke H.G."/>
            <person name="Brambilla E."/>
            <person name="Klenk H.-P."/>
            <person name="Eisen J.A."/>
        </authorList>
    </citation>
    <scope>NUCLEOTIDE SEQUENCE [LARGE SCALE GENOMIC DNA]</scope>
    <source>
        <strain evidence="3">ATCC 49424 / DSM 5305 / JCM 21570 / NBRC 103401 / IFAM 1448</strain>
    </source>
</reference>
<organism evidence="2 3">
    <name type="scientific">Rubinisphaera brasiliensis (strain ATCC 49424 / DSM 5305 / JCM 21570 / IAM 15109 / NBRC 103401 / IFAM 1448)</name>
    <name type="common">Planctomyces brasiliensis</name>
    <dbReference type="NCBI Taxonomy" id="756272"/>
    <lineage>
        <taxon>Bacteria</taxon>
        <taxon>Pseudomonadati</taxon>
        <taxon>Planctomycetota</taxon>
        <taxon>Planctomycetia</taxon>
        <taxon>Planctomycetales</taxon>
        <taxon>Planctomycetaceae</taxon>
        <taxon>Rubinisphaera</taxon>
    </lineage>
</organism>
<dbReference type="PANTHER" id="PTHR42912">
    <property type="entry name" value="METHYLTRANSFERASE"/>
    <property type="match status" value="1"/>
</dbReference>
<proteinExistence type="predicted"/>
<evidence type="ECO:0000313" key="2">
    <source>
        <dbReference type="EMBL" id="ADY60285.1"/>
    </source>
</evidence>
<dbReference type="RefSeq" id="WP_013629009.1">
    <property type="nucleotide sequence ID" value="NC_015174.1"/>
</dbReference>
<dbReference type="Gene3D" id="3.40.50.150">
    <property type="entry name" value="Vaccinia Virus protein VP39"/>
    <property type="match status" value="1"/>
</dbReference>
<dbReference type="CDD" id="cd02440">
    <property type="entry name" value="AdoMet_MTases"/>
    <property type="match status" value="1"/>
</dbReference>
<name>F0SRW9_RUBBR</name>
<dbReference type="InterPro" id="IPR050508">
    <property type="entry name" value="Methyltransf_Superfamily"/>
</dbReference>
<dbReference type="OrthoDB" id="9772751at2"/>
<dbReference type="Proteomes" id="UP000006860">
    <property type="component" value="Chromosome"/>
</dbReference>
<dbReference type="AlphaFoldDB" id="F0SRW9"/>
<dbReference type="InterPro" id="IPR029063">
    <property type="entry name" value="SAM-dependent_MTases_sf"/>
</dbReference>
<evidence type="ECO:0000259" key="1">
    <source>
        <dbReference type="Pfam" id="PF08241"/>
    </source>
</evidence>
<dbReference type="Pfam" id="PF08241">
    <property type="entry name" value="Methyltransf_11"/>
    <property type="match status" value="1"/>
</dbReference>
<gene>
    <name evidence="2" type="ordered locus">Plabr_2685</name>
</gene>
<dbReference type="STRING" id="756272.Plabr_2685"/>
<dbReference type="KEGG" id="pbs:Plabr_2685"/>
<dbReference type="InterPro" id="IPR013216">
    <property type="entry name" value="Methyltransf_11"/>
</dbReference>
<dbReference type="EMBL" id="CP002546">
    <property type="protein sequence ID" value="ADY60285.1"/>
    <property type="molecule type" value="Genomic_DNA"/>
</dbReference>
<keyword evidence="2" id="KW-0808">Transferase</keyword>
<sequence length="265" mass="29339">MDHLAANRAAYDKLARDGAVFAKCATDEECQQPLATLDSRGWLPKSVQGMNVLCLAAGGGWQSILYATAGANVTVVDLSPQMLALDHREARRRSLSLRIIEGSMDDLSELVDGQFDIVHQPVSTCYVPEVLPVFKEVARVLKNGGIYISQHKSPVSLQVAERDARDRYVLGVGYYHQGPLPAVPDQSYRENGAVEYLHRFEQIVGGMCLAGLHIEALTEPYRGNPQARPGDFRHRGLFVAPYIRVKARRAERESTAESQRVWIPG</sequence>
<keyword evidence="2" id="KW-0489">Methyltransferase</keyword>
<dbReference type="eggNOG" id="COG2226">
    <property type="taxonomic scope" value="Bacteria"/>
</dbReference>
<keyword evidence="3" id="KW-1185">Reference proteome</keyword>
<accession>F0SRW9</accession>
<dbReference type="GO" id="GO:0032259">
    <property type="term" value="P:methylation"/>
    <property type="evidence" value="ECO:0007669"/>
    <property type="project" value="UniProtKB-KW"/>
</dbReference>
<dbReference type="HOGENOM" id="CLU_088936_0_0_0"/>
<feature type="domain" description="Methyltransferase type 11" evidence="1">
    <location>
        <begin position="53"/>
        <end position="148"/>
    </location>
</feature>
<dbReference type="SUPFAM" id="SSF53335">
    <property type="entry name" value="S-adenosyl-L-methionine-dependent methyltransferases"/>
    <property type="match status" value="1"/>
</dbReference>
<dbReference type="GO" id="GO:0008757">
    <property type="term" value="F:S-adenosylmethionine-dependent methyltransferase activity"/>
    <property type="evidence" value="ECO:0007669"/>
    <property type="project" value="InterPro"/>
</dbReference>
<evidence type="ECO:0000313" key="3">
    <source>
        <dbReference type="Proteomes" id="UP000006860"/>
    </source>
</evidence>
<protein>
    <submittedName>
        <fullName evidence="2">Methyltransferase type 11</fullName>
    </submittedName>
</protein>